<gene>
    <name evidence="1" type="ORF">C7476_13811</name>
</gene>
<organism evidence="1 2">
    <name type="scientific">Phyllobacterium bourgognense</name>
    <dbReference type="NCBI Taxonomy" id="314236"/>
    <lineage>
        <taxon>Bacteria</taxon>
        <taxon>Pseudomonadati</taxon>
        <taxon>Pseudomonadota</taxon>
        <taxon>Alphaproteobacteria</taxon>
        <taxon>Hyphomicrobiales</taxon>
        <taxon>Phyllobacteriaceae</taxon>
        <taxon>Phyllobacterium</taxon>
    </lineage>
</organism>
<dbReference type="RefSeq" id="WP_114432999.1">
    <property type="nucleotide sequence ID" value="NZ_QPJM01000038.1"/>
</dbReference>
<dbReference type="AlphaFoldDB" id="A0A368YFV0"/>
<dbReference type="EMBL" id="QPJM01000038">
    <property type="protein sequence ID" value="RCW77747.1"/>
    <property type="molecule type" value="Genomic_DNA"/>
</dbReference>
<protein>
    <submittedName>
        <fullName evidence="1">Uncharacterized protein</fullName>
    </submittedName>
</protein>
<proteinExistence type="predicted"/>
<comment type="caution">
    <text evidence="1">The sequence shown here is derived from an EMBL/GenBank/DDBJ whole genome shotgun (WGS) entry which is preliminary data.</text>
</comment>
<accession>A0A368YFV0</accession>
<dbReference type="OrthoDB" id="8452055at2"/>
<name>A0A368YFV0_9HYPH</name>
<keyword evidence="2" id="KW-1185">Reference proteome</keyword>
<reference evidence="1 2" key="1">
    <citation type="submission" date="2018-07" db="EMBL/GenBank/DDBJ databases">
        <title>Genomic Encyclopedia of Type Strains, Phase III (KMG-III): the genomes of soil and plant-associated and newly described type strains.</title>
        <authorList>
            <person name="Whitman W."/>
        </authorList>
    </citation>
    <scope>NUCLEOTIDE SEQUENCE [LARGE SCALE GENOMIC DNA]</scope>
    <source>
        <strain evidence="1 2">31-25a</strain>
    </source>
</reference>
<dbReference type="Proteomes" id="UP000253324">
    <property type="component" value="Unassembled WGS sequence"/>
</dbReference>
<sequence>MQSSFQDSYYSQEEWHIFTRAYHRACLLLDRDPQFHPLGERVMCSIMIFYERGERDFGRLATKAVKRERQLPEEDNWSDANYLKLVLGVRPSRRQHLH</sequence>
<evidence type="ECO:0000313" key="1">
    <source>
        <dbReference type="EMBL" id="RCW77747.1"/>
    </source>
</evidence>
<evidence type="ECO:0000313" key="2">
    <source>
        <dbReference type="Proteomes" id="UP000253324"/>
    </source>
</evidence>